<gene>
    <name evidence="1" type="ORF">AB205_0184620</name>
</gene>
<evidence type="ECO:0000313" key="2">
    <source>
        <dbReference type="Proteomes" id="UP000228934"/>
    </source>
</evidence>
<name>A0A2G9QDM8_AQUCT</name>
<dbReference type="EMBL" id="KZ013895">
    <property type="protein sequence ID" value="PIO13712.1"/>
    <property type="molecule type" value="Genomic_DNA"/>
</dbReference>
<reference evidence="2" key="1">
    <citation type="journal article" date="2017" name="Nat. Commun.">
        <title>The North American bullfrog draft genome provides insight into hormonal regulation of long noncoding RNA.</title>
        <authorList>
            <person name="Hammond S.A."/>
            <person name="Warren R.L."/>
            <person name="Vandervalk B.P."/>
            <person name="Kucuk E."/>
            <person name="Khan H."/>
            <person name="Gibb E.A."/>
            <person name="Pandoh P."/>
            <person name="Kirk H."/>
            <person name="Zhao Y."/>
            <person name="Jones M."/>
            <person name="Mungall A.J."/>
            <person name="Coope R."/>
            <person name="Pleasance S."/>
            <person name="Moore R.A."/>
            <person name="Holt R.A."/>
            <person name="Round J.M."/>
            <person name="Ohora S."/>
            <person name="Walle B.V."/>
            <person name="Veldhoen N."/>
            <person name="Helbing C.C."/>
            <person name="Birol I."/>
        </authorList>
    </citation>
    <scope>NUCLEOTIDE SEQUENCE [LARGE SCALE GENOMIC DNA]</scope>
</reference>
<accession>A0A2G9QDM8</accession>
<evidence type="ECO:0000313" key="1">
    <source>
        <dbReference type="EMBL" id="PIO13712.1"/>
    </source>
</evidence>
<dbReference type="Proteomes" id="UP000228934">
    <property type="component" value="Unassembled WGS sequence"/>
</dbReference>
<dbReference type="AlphaFoldDB" id="A0A2G9QDM8"/>
<proteinExistence type="predicted"/>
<keyword evidence="2" id="KW-1185">Reference proteome</keyword>
<feature type="non-terminal residue" evidence="1">
    <location>
        <position position="82"/>
    </location>
</feature>
<dbReference type="OrthoDB" id="9428037at2759"/>
<organism evidence="1 2">
    <name type="scientific">Aquarana catesbeiana</name>
    <name type="common">American bullfrog</name>
    <name type="synonym">Rana catesbeiana</name>
    <dbReference type="NCBI Taxonomy" id="8400"/>
    <lineage>
        <taxon>Eukaryota</taxon>
        <taxon>Metazoa</taxon>
        <taxon>Chordata</taxon>
        <taxon>Craniata</taxon>
        <taxon>Vertebrata</taxon>
        <taxon>Euteleostomi</taxon>
        <taxon>Amphibia</taxon>
        <taxon>Batrachia</taxon>
        <taxon>Anura</taxon>
        <taxon>Neobatrachia</taxon>
        <taxon>Ranoidea</taxon>
        <taxon>Ranidae</taxon>
        <taxon>Aquarana</taxon>
    </lineage>
</organism>
<protein>
    <submittedName>
        <fullName evidence="1">Uncharacterized protein</fullName>
    </submittedName>
</protein>
<sequence length="82" mass="9294">MEEAQKENSILHLNKRVLRTPSKQPTLVLSELQCAATTLKTPTKPPETNNNDPWTPTANLKMLISAASPEIRNREREMLEVQ</sequence>